<dbReference type="InterPro" id="IPR002052">
    <property type="entry name" value="DNA_methylase_N6_adenine_CS"/>
</dbReference>
<organism evidence="8 9">
    <name type="scientific">Rugosimonospora acidiphila</name>
    <dbReference type="NCBI Taxonomy" id="556531"/>
    <lineage>
        <taxon>Bacteria</taxon>
        <taxon>Bacillati</taxon>
        <taxon>Actinomycetota</taxon>
        <taxon>Actinomycetes</taxon>
        <taxon>Micromonosporales</taxon>
        <taxon>Micromonosporaceae</taxon>
        <taxon>Rugosimonospora</taxon>
    </lineage>
</organism>
<evidence type="ECO:0000256" key="3">
    <source>
        <dbReference type="ARBA" id="ARBA00022679"/>
    </source>
</evidence>
<dbReference type="GO" id="GO:0008168">
    <property type="term" value="F:methyltransferase activity"/>
    <property type="evidence" value="ECO:0007669"/>
    <property type="project" value="UniProtKB-KW"/>
</dbReference>
<evidence type="ECO:0000313" key="9">
    <source>
        <dbReference type="Proteomes" id="UP001501570"/>
    </source>
</evidence>
<protein>
    <recommendedName>
        <fullName evidence="1">site-specific DNA-methyltransferase (adenine-specific)</fullName>
        <ecNumber evidence="1">2.1.1.72</ecNumber>
    </recommendedName>
</protein>
<name>A0ABP9SPM9_9ACTN</name>
<evidence type="ECO:0000256" key="4">
    <source>
        <dbReference type="ARBA" id="ARBA00022747"/>
    </source>
</evidence>
<dbReference type="PANTHER" id="PTHR33841:SF1">
    <property type="entry name" value="DNA METHYLTRANSFERASE A"/>
    <property type="match status" value="1"/>
</dbReference>
<keyword evidence="3" id="KW-0808">Transferase</keyword>
<dbReference type="PRINTS" id="PR00507">
    <property type="entry name" value="N12N6MTFRASE"/>
</dbReference>
<reference evidence="9" key="1">
    <citation type="journal article" date="2019" name="Int. J. Syst. Evol. Microbiol.">
        <title>The Global Catalogue of Microorganisms (GCM) 10K type strain sequencing project: providing services to taxonomists for standard genome sequencing and annotation.</title>
        <authorList>
            <consortium name="The Broad Institute Genomics Platform"/>
            <consortium name="The Broad Institute Genome Sequencing Center for Infectious Disease"/>
            <person name="Wu L."/>
            <person name="Ma J."/>
        </authorList>
    </citation>
    <scope>NUCLEOTIDE SEQUENCE [LARGE SCALE GENOMIC DNA]</scope>
    <source>
        <strain evidence="9">JCM 18304</strain>
    </source>
</reference>
<dbReference type="EC" id="2.1.1.72" evidence="1"/>
<dbReference type="InterPro" id="IPR029063">
    <property type="entry name" value="SAM-dependent_MTases_sf"/>
</dbReference>
<dbReference type="EMBL" id="BAABJQ010000038">
    <property type="protein sequence ID" value="GAA5199598.1"/>
    <property type="molecule type" value="Genomic_DNA"/>
</dbReference>
<comment type="caution">
    <text evidence="8">The sequence shown here is derived from an EMBL/GenBank/DDBJ whole genome shotgun (WGS) entry which is preliminary data.</text>
</comment>
<dbReference type="Proteomes" id="UP001501570">
    <property type="component" value="Unassembled WGS sequence"/>
</dbReference>
<evidence type="ECO:0000256" key="2">
    <source>
        <dbReference type="ARBA" id="ARBA00022603"/>
    </source>
</evidence>
<evidence type="ECO:0000313" key="8">
    <source>
        <dbReference type="EMBL" id="GAA5199598.1"/>
    </source>
</evidence>
<dbReference type="Gene3D" id="3.40.50.150">
    <property type="entry name" value="Vaccinia Virus protein VP39"/>
    <property type="match status" value="1"/>
</dbReference>
<gene>
    <name evidence="8" type="ORF">GCM10023322_75590</name>
</gene>
<evidence type="ECO:0000259" key="7">
    <source>
        <dbReference type="Pfam" id="PF02384"/>
    </source>
</evidence>
<evidence type="ECO:0000256" key="6">
    <source>
        <dbReference type="SAM" id="MobiDB-lite"/>
    </source>
</evidence>
<dbReference type="InterPro" id="IPR003356">
    <property type="entry name" value="DNA_methylase_A-5"/>
</dbReference>
<dbReference type="InterPro" id="IPR050953">
    <property type="entry name" value="N4_N6_ade-DNA_methylase"/>
</dbReference>
<dbReference type="GO" id="GO:0032259">
    <property type="term" value="P:methylation"/>
    <property type="evidence" value="ECO:0007669"/>
    <property type="project" value="UniProtKB-KW"/>
</dbReference>
<evidence type="ECO:0000256" key="5">
    <source>
        <dbReference type="ARBA" id="ARBA00047942"/>
    </source>
</evidence>
<keyword evidence="2 8" id="KW-0489">Methyltransferase</keyword>
<feature type="region of interest" description="Disordered" evidence="6">
    <location>
        <begin position="1"/>
        <end position="29"/>
    </location>
</feature>
<sequence>MRGIDGGDAEGARHRRGSPTARARPLDGFPESLRPLLTAIVSRDRPRSEATLQSDIRQLLLAGDFGLLEHDLDVHLEAPAGGGHRIDIELGRTVVEVKKNLGTPRAVSDAVRQLAGYVRSRNQQTGQRYVGILTDGAHWHAYHLRGATLNLVTSHTLATRDPDGLGLFYWLEGVLATRQHIPPTPTEIGQLLGASSTSYALDRATLADLYHENADTATVQLKRKLWADLLKSALGTQFVDDDNLFIEHTLLMNSADIIAHLVVGLDVMDMEPATLLTGQRFEQAGILGVVEQDFFDWTIEVSGGAQFVQSLARRVARFDWSHVDHDILKVLYESIIGADTRKRMGEYYTPDWLAEHIVETAVTRPLQQRTLDPACGSGTFLFHAVRRYLNAAEQAGETLDIALSQLPRQVIGVDLHPVAVALARVTYLLAIGRHRLTDPRRGPITIPVYLGDSIQWREQLDLFTEDHLKINAGHGASYLDDLLRFPQHLLDDPDHFDRLVANLANLAAKPRDKNTVPSLTALFRRMAIPSDDQPMIRETFAAMCRLHDESRNHIWSYYIRNLARPIWLAMPENRVDVLIGNPPWLSYRHMPIDMQTIFKKLSRDRGLWHGGQVATHQDLSALFVARTIQLYLNAGGSFAFVLPNAVLDRDYFAGFRSGWYDDAAEPTAVTFTETWDLRKLRPHLFLRGSCVVMGNRIPLTRHRKTAPAAEVWSGHLPQPARSWRSVAQHISRHRGDHHGKASTTTGSPYGPRFTQGATIVPRALFFVETESSGPLGLGGGRRAVRSARSSYEKFPWKDLPRLEGVVETEFIRPVLLGESVLPYRVLGARDAVVPLVGSQLFSAESPELDYYPGLADWWHRAESVWNEHRSTTRLTLIEQLDFRGKLTAQLPTPPLRLAYGKSGMHVTAAIITDPYAVIDHTLYWATITSTHEGHYLSAILNSPVITDLVRPLMSYGKDERHIDKHLWKLPIPLYDSTNPDHRLLANLGQQQHALVAKMTLDQQNFITLRRHVRTELGKHPTTADVARLVEGLVR</sequence>
<evidence type="ECO:0000256" key="1">
    <source>
        <dbReference type="ARBA" id="ARBA00011900"/>
    </source>
</evidence>
<keyword evidence="4" id="KW-0680">Restriction system</keyword>
<dbReference type="Pfam" id="PF02384">
    <property type="entry name" value="N6_Mtase"/>
    <property type="match status" value="1"/>
</dbReference>
<dbReference type="SUPFAM" id="SSF53335">
    <property type="entry name" value="S-adenosyl-L-methionine-dependent methyltransferases"/>
    <property type="match status" value="1"/>
</dbReference>
<dbReference type="RefSeq" id="WP_345638048.1">
    <property type="nucleotide sequence ID" value="NZ_BAABJQ010000038.1"/>
</dbReference>
<accession>A0ABP9SPM9</accession>
<comment type="catalytic activity">
    <reaction evidence="5">
        <text>a 2'-deoxyadenosine in DNA + S-adenosyl-L-methionine = an N(6)-methyl-2'-deoxyadenosine in DNA + S-adenosyl-L-homocysteine + H(+)</text>
        <dbReference type="Rhea" id="RHEA:15197"/>
        <dbReference type="Rhea" id="RHEA-COMP:12418"/>
        <dbReference type="Rhea" id="RHEA-COMP:12419"/>
        <dbReference type="ChEBI" id="CHEBI:15378"/>
        <dbReference type="ChEBI" id="CHEBI:57856"/>
        <dbReference type="ChEBI" id="CHEBI:59789"/>
        <dbReference type="ChEBI" id="CHEBI:90615"/>
        <dbReference type="ChEBI" id="CHEBI:90616"/>
        <dbReference type="EC" id="2.1.1.72"/>
    </reaction>
</comment>
<dbReference type="PANTHER" id="PTHR33841">
    <property type="entry name" value="DNA METHYLTRANSFERASE YEEA-RELATED"/>
    <property type="match status" value="1"/>
</dbReference>
<proteinExistence type="predicted"/>
<dbReference type="PROSITE" id="PS00092">
    <property type="entry name" value="N6_MTASE"/>
    <property type="match status" value="1"/>
</dbReference>
<keyword evidence="9" id="KW-1185">Reference proteome</keyword>
<feature type="domain" description="DNA methylase adenine-specific" evidence="7">
    <location>
        <begin position="325"/>
        <end position="428"/>
    </location>
</feature>